<feature type="transmembrane region" description="Helical" evidence="6">
    <location>
        <begin position="277"/>
        <end position="304"/>
    </location>
</feature>
<evidence type="ECO:0000256" key="3">
    <source>
        <dbReference type="ARBA" id="ARBA00022692"/>
    </source>
</evidence>
<dbReference type="InterPro" id="IPR052159">
    <property type="entry name" value="Competence_DNA_uptake"/>
</dbReference>
<dbReference type="PANTHER" id="PTHR30619:SF1">
    <property type="entry name" value="RECOMBINATION PROTEIN 2"/>
    <property type="match status" value="1"/>
</dbReference>
<evidence type="ECO:0000259" key="7">
    <source>
        <dbReference type="SMART" id="SM00849"/>
    </source>
</evidence>
<protein>
    <submittedName>
        <fullName evidence="8">ComE operon protein 3</fullName>
    </submittedName>
</protein>
<dbReference type="InterPro" id="IPR025405">
    <property type="entry name" value="DUF4131"/>
</dbReference>
<dbReference type="Gene3D" id="3.60.15.10">
    <property type="entry name" value="Ribonuclease Z/Hydroxyacylglutathione hydrolase-like"/>
    <property type="match status" value="2"/>
</dbReference>
<feature type="transmembrane region" description="Helical" evidence="6">
    <location>
        <begin position="378"/>
        <end position="408"/>
    </location>
</feature>
<dbReference type="InterPro" id="IPR001279">
    <property type="entry name" value="Metallo-B-lactamas"/>
</dbReference>
<gene>
    <name evidence="8" type="primary">comEC</name>
    <name evidence="8" type="ORF">PSI9734_00812</name>
</gene>
<dbReference type="PANTHER" id="PTHR30619">
    <property type="entry name" value="DNA INTERNALIZATION/COMPETENCE PROTEIN COMEC/REC2"/>
    <property type="match status" value="1"/>
</dbReference>
<keyword evidence="9" id="KW-1185">Reference proteome</keyword>
<dbReference type="InterPro" id="IPR004477">
    <property type="entry name" value="ComEC_N"/>
</dbReference>
<dbReference type="Proteomes" id="UP000481517">
    <property type="component" value="Unassembled WGS sequence"/>
</dbReference>
<dbReference type="SMART" id="SM00849">
    <property type="entry name" value="Lactamase_B"/>
    <property type="match status" value="1"/>
</dbReference>
<evidence type="ECO:0000256" key="6">
    <source>
        <dbReference type="SAM" id="Phobius"/>
    </source>
</evidence>
<sequence length="768" mass="87101">MDRWLCVFLLGFAVSFLGSTSTDIWQCLLFAGLAALSFLLSVRYQLPTFFLGWLLCGILWGTGNAYFTQQTALDAQWTKTNLLAVMHITQVSHHQPGVWRITGTLSTINDESLKRQLKARLQWYQPHANGPQRIPRQGETWRFKLRLRHPQGTRNEGSMLYHRYLVGQSYDALGSIRSGHYLSGQVGWRQRIVTGVYAALNGRQQAGPLMALVVGERFLMSAETWTVVQRTGLAHLIAISGLHLSLVAGFSLLLLWRLSAPLVRTRKARETSCLWRYVPWLALGMAFVYAWLAGFAIATLRAVLMLTVVVLHKHLAWHVTPPRLFLRAVTVVILIEPTAPLTTSFWLSVGAVAAILLMSWRWPRYRGRWAKLREWWRFEWLITLLFWPLMSLWFGGISLAAALINLVVVPVVSLWILPLGLLAVVAVLGGELAVAERIFMLAEWPLVKLWPGLMWLAEQPWQWLQAALLPLWPWLFGAVVMLLLPLGWRYRWIMFCTLGFSYMVVNALPKRHELVINMLDVEQGSALVLERQGHALLIDTGASWEGSVSMAERIVTPFLEQQRLQPELGFITHTDSDHQGGQPFLAKRYPMVRWFGGRSPLPCIAGQEGDWRGVKWHVLHPYDAGGIGNQHNNQSCVLMLQFDALKILVTGDIETSAERALLARVAPIEADILIVPHHGSNSSSEHYFIRHVKPSLALVSRGRNNPYGQVHPAVVERYQQHRIPLLDTARGGQIKVWSDGRYWRVWQPLAAHHGAWFDADPYAIQPHP</sequence>
<dbReference type="InterPro" id="IPR004797">
    <property type="entry name" value="Competence_ComEC/Rec2"/>
</dbReference>
<proteinExistence type="predicted"/>
<dbReference type="EMBL" id="CADCXY010000001">
    <property type="protein sequence ID" value="CAB0150257.1"/>
    <property type="molecule type" value="Genomic_DNA"/>
</dbReference>
<dbReference type="Pfam" id="PF00753">
    <property type="entry name" value="Lactamase_B"/>
    <property type="match status" value="1"/>
</dbReference>
<feature type="transmembrane region" description="Helical" evidence="6">
    <location>
        <begin position="46"/>
        <end position="67"/>
    </location>
</feature>
<dbReference type="SUPFAM" id="SSF56281">
    <property type="entry name" value="Metallo-hydrolase/oxidoreductase"/>
    <property type="match status" value="1"/>
</dbReference>
<evidence type="ECO:0000313" key="9">
    <source>
        <dbReference type="Proteomes" id="UP000481517"/>
    </source>
</evidence>
<accession>A0A6S6WLV9</accession>
<feature type="transmembrane region" description="Helical" evidence="6">
    <location>
        <begin position="234"/>
        <end position="256"/>
    </location>
</feature>
<dbReference type="Pfam" id="PF03772">
    <property type="entry name" value="Competence"/>
    <property type="match status" value="1"/>
</dbReference>
<feature type="transmembrane region" description="Helical" evidence="6">
    <location>
        <begin position="324"/>
        <end position="357"/>
    </location>
</feature>
<name>A0A6S6WLV9_9GAMM</name>
<organism evidence="8 9">
    <name type="scientific">Pseudidiomarina piscicola</name>
    <dbReference type="NCBI Taxonomy" id="2614830"/>
    <lineage>
        <taxon>Bacteria</taxon>
        <taxon>Pseudomonadati</taxon>
        <taxon>Pseudomonadota</taxon>
        <taxon>Gammaproteobacteria</taxon>
        <taxon>Alteromonadales</taxon>
        <taxon>Idiomarinaceae</taxon>
        <taxon>Pseudidiomarina</taxon>
    </lineage>
</organism>
<dbReference type="GO" id="GO:0005886">
    <property type="term" value="C:plasma membrane"/>
    <property type="evidence" value="ECO:0007669"/>
    <property type="project" value="UniProtKB-SubCell"/>
</dbReference>
<dbReference type="InterPro" id="IPR036866">
    <property type="entry name" value="RibonucZ/Hydroxyglut_hydro"/>
</dbReference>
<dbReference type="RefSeq" id="WP_173919808.1">
    <property type="nucleotide sequence ID" value="NZ_CADCXY010000001.1"/>
</dbReference>
<dbReference type="AlphaFoldDB" id="A0A6S6WLV9"/>
<feature type="transmembrane region" description="Helical" evidence="6">
    <location>
        <begin position="414"/>
        <end position="434"/>
    </location>
</feature>
<evidence type="ECO:0000256" key="5">
    <source>
        <dbReference type="ARBA" id="ARBA00023136"/>
    </source>
</evidence>
<feature type="domain" description="Metallo-beta-lactamase" evidence="7">
    <location>
        <begin position="523"/>
        <end position="703"/>
    </location>
</feature>
<evidence type="ECO:0000256" key="1">
    <source>
        <dbReference type="ARBA" id="ARBA00004651"/>
    </source>
</evidence>
<dbReference type="NCBIfam" id="TIGR00360">
    <property type="entry name" value="ComEC_N-term"/>
    <property type="match status" value="1"/>
</dbReference>
<reference evidence="8 9" key="1">
    <citation type="submission" date="2020-02" db="EMBL/GenBank/DDBJ databases">
        <authorList>
            <person name="Rodrigo-Torres L."/>
            <person name="Arahal R. D."/>
            <person name="Lucena T."/>
        </authorList>
    </citation>
    <scope>NUCLEOTIDE SEQUENCE [LARGE SCALE GENOMIC DNA]</scope>
    <source>
        <strain evidence="8 9">CECT 9734</strain>
    </source>
</reference>
<evidence type="ECO:0000256" key="2">
    <source>
        <dbReference type="ARBA" id="ARBA00022475"/>
    </source>
</evidence>
<keyword evidence="5 6" id="KW-0472">Membrane</keyword>
<keyword evidence="3 6" id="KW-0812">Transmembrane</keyword>
<keyword evidence="2" id="KW-1003">Cell membrane</keyword>
<dbReference type="InterPro" id="IPR035681">
    <property type="entry name" value="ComA-like_MBL"/>
</dbReference>
<comment type="subcellular location">
    <subcellularLocation>
        <location evidence="1">Cell membrane</location>
        <topology evidence="1">Multi-pass membrane protein</topology>
    </subcellularLocation>
</comment>
<dbReference type="CDD" id="cd07731">
    <property type="entry name" value="ComA-like_MBL-fold"/>
    <property type="match status" value="1"/>
</dbReference>
<evidence type="ECO:0000256" key="4">
    <source>
        <dbReference type="ARBA" id="ARBA00022989"/>
    </source>
</evidence>
<dbReference type="GO" id="GO:0030420">
    <property type="term" value="P:establishment of competence for transformation"/>
    <property type="evidence" value="ECO:0007669"/>
    <property type="project" value="InterPro"/>
</dbReference>
<dbReference type="NCBIfam" id="TIGR00361">
    <property type="entry name" value="ComEC_Rec2"/>
    <property type="match status" value="1"/>
</dbReference>
<keyword evidence="4 6" id="KW-1133">Transmembrane helix</keyword>
<dbReference type="Pfam" id="PF13567">
    <property type="entry name" value="DUF4131"/>
    <property type="match status" value="1"/>
</dbReference>
<evidence type="ECO:0000313" key="8">
    <source>
        <dbReference type="EMBL" id="CAB0150257.1"/>
    </source>
</evidence>
<feature type="transmembrane region" description="Helical" evidence="6">
    <location>
        <begin position="463"/>
        <end position="484"/>
    </location>
</feature>